<dbReference type="EMBL" id="MDCJ01000005">
    <property type="protein sequence ID" value="ODS09710.1"/>
    <property type="molecule type" value="Genomic_DNA"/>
</dbReference>
<dbReference type="RefSeq" id="WP_069447462.1">
    <property type="nucleotide sequence ID" value="NZ_MDCJ01000005.1"/>
</dbReference>
<accession>A0A1E3WIX2</accession>
<dbReference type="PATRIC" id="fig|45658.8.peg.3223"/>
<comment type="caution">
    <text evidence="2">The sequence shown here is derived from an EMBL/GenBank/DDBJ whole genome shotgun (WGS) entry which is preliminary data.</text>
</comment>
<evidence type="ECO:0000259" key="1">
    <source>
        <dbReference type="Pfam" id="PF13614"/>
    </source>
</evidence>
<sequence>MKIIDIWNPKGGNGKSMVSINLAAAAIELGKKPIIICQDPQGTATLYHKAGQLPFDVIGSIPRTKPDADILIIDHQAGDWEVPKGQLLVMPFKPPRDQYATYIDAYKKAVSENKVIISIVTDSNHQRPDEAEVTKLMKKRGAFIIPSSGVFSRAASEYRTIFDEKLNRSYKVKDRRREFLQIMNHILVEVK</sequence>
<gene>
    <name evidence="2" type="ORF">VSF3289_03273</name>
</gene>
<dbReference type="Pfam" id="PF13614">
    <property type="entry name" value="AAA_31"/>
    <property type="match status" value="1"/>
</dbReference>
<feature type="domain" description="AAA" evidence="1">
    <location>
        <begin position="1"/>
        <end position="46"/>
    </location>
</feature>
<dbReference type="OrthoDB" id="9799330at2"/>
<reference evidence="2 3" key="1">
    <citation type="submission" date="2016-08" db="EMBL/GenBank/DDBJ databases">
        <title>Genome sequencing of Vibrio scophthalmi strain FP3289, an isolated from Paralichthys olivaceus.</title>
        <authorList>
            <person name="Han H.-J."/>
        </authorList>
    </citation>
    <scope>NUCLEOTIDE SEQUENCE [LARGE SCALE GENOMIC DNA]</scope>
    <source>
        <strain evidence="2 3">FP3289</strain>
    </source>
</reference>
<dbReference type="InterPro" id="IPR027417">
    <property type="entry name" value="P-loop_NTPase"/>
</dbReference>
<evidence type="ECO:0000313" key="2">
    <source>
        <dbReference type="EMBL" id="ODS09710.1"/>
    </source>
</evidence>
<protein>
    <recommendedName>
        <fullName evidence="1">AAA domain-containing protein</fullName>
    </recommendedName>
</protein>
<proteinExistence type="predicted"/>
<dbReference type="AlphaFoldDB" id="A0A1E3WIX2"/>
<dbReference type="SUPFAM" id="SSF52540">
    <property type="entry name" value="P-loop containing nucleoside triphosphate hydrolases"/>
    <property type="match status" value="1"/>
</dbReference>
<dbReference type="InterPro" id="IPR025669">
    <property type="entry name" value="AAA_dom"/>
</dbReference>
<organism evidence="2 3">
    <name type="scientific">Vibrio scophthalmi</name>
    <dbReference type="NCBI Taxonomy" id="45658"/>
    <lineage>
        <taxon>Bacteria</taxon>
        <taxon>Pseudomonadati</taxon>
        <taxon>Pseudomonadota</taxon>
        <taxon>Gammaproteobacteria</taxon>
        <taxon>Vibrionales</taxon>
        <taxon>Vibrionaceae</taxon>
        <taxon>Vibrio</taxon>
    </lineage>
</organism>
<dbReference type="Gene3D" id="3.40.50.300">
    <property type="entry name" value="P-loop containing nucleotide triphosphate hydrolases"/>
    <property type="match status" value="1"/>
</dbReference>
<dbReference type="Proteomes" id="UP000095131">
    <property type="component" value="Unassembled WGS sequence"/>
</dbReference>
<evidence type="ECO:0000313" key="3">
    <source>
        <dbReference type="Proteomes" id="UP000095131"/>
    </source>
</evidence>
<name>A0A1E3WIX2_9VIBR</name>